<keyword evidence="1" id="KW-0812">Transmembrane</keyword>
<dbReference type="EMBL" id="CP026304">
    <property type="protein sequence ID" value="AVZ77126.1"/>
    <property type="molecule type" value="Genomic_DNA"/>
</dbReference>
<protein>
    <recommendedName>
        <fullName evidence="4">DUF485 domain-containing protein</fullName>
    </recommendedName>
</protein>
<evidence type="ECO:0008006" key="4">
    <source>
        <dbReference type="Google" id="ProtNLM"/>
    </source>
</evidence>
<evidence type="ECO:0000313" key="3">
    <source>
        <dbReference type="Proteomes" id="UP000244201"/>
    </source>
</evidence>
<dbReference type="GeneID" id="55661083"/>
<dbReference type="OrthoDB" id="5186135at2"/>
<organism evidence="2 3">
    <name type="scientific">Streptomyces lunaelactis</name>
    <dbReference type="NCBI Taxonomy" id="1535768"/>
    <lineage>
        <taxon>Bacteria</taxon>
        <taxon>Bacillati</taxon>
        <taxon>Actinomycetota</taxon>
        <taxon>Actinomycetes</taxon>
        <taxon>Kitasatosporales</taxon>
        <taxon>Streptomycetaceae</taxon>
        <taxon>Streptomyces</taxon>
    </lineage>
</organism>
<keyword evidence="3" id="KW-1185">Reference proteome</keyword>
<dbReference type="RefSeq" id="WP_108154416.1">
    <property type="nucleotide sequence ID" value="NZ_CP026304.1"/>
</dbReference>
<dbReference type="Proteomes" id="UP000244201">
    <property type="component" value="Chromosome"/>
</dbReference>
<sequence>MTDGPEQSRGDLGADSAPIRRVIVAHPRTLAALGGRQLPAGGREPVTDDLGRQTPLGDIYLRSLMRAQLRLGLAVVGVLVAVLGGLPFLFLAAPALRNAIVAGVPAPWLIIGVAVHPVILTLAFVCLRHAGRNEHDFTDLVERS</sequence>
<keyword evidence="1" id="KW-1133">Transmembrane helix</keyword>
<evidence type="ECO:0000256" key="1">
    <source>
        <dbReference type="SAM" id="Phobius"/>
    </source>
</evidence>
<feature type="transmembrane region" description="Helical" evidence="1">
    <location>
        <begin position="108"/>
        <end position="127"/>
    </location>
</feature>
<evidence type="ECO:0000313" key="2">
    <source>
        <dbReference type="EMBL" id="AVZ77126.1"/>
    </source>
</evidence>
<proteinExistence type="predicted"/>
<feature type="transmembrane region" description="Helical" evidence="1">
    <location>
        <begin position="71"/>
        <end position="96"/>
    </location>
</feature>
<keyword evidence="1" id="KW-0472">Membrane</keyword>
<name>A0A2R4TDC0_9ACTN</name>
<accession>A0A2R4TDC0</accession>
<dbReference type="KEGG" id="slk:SLUN_38290"/>
<gene>
    <name evidence="2" type="ORF">SLUN_38290</name>
</gene>
<reference evidence="2 3" key="1">
    <citation type="submission" date="2018-01" db="EMBL/GenBank/DDBJ databases">
        <title>Complete genome sequence of Streptomyces lunaelactis MM109T, a Ferroverdin A producer isolated from cave moonmilk deposits.</title>
        <authorList>
            <person name="Naome A."/>
            <person name="Martinet L."/>
            <person name="Maciejewska M."/>
            <person name="Anderssen S."/>
            <person name="Adam D."/>
            <person name="Tenconi E."/>
            <person name="Deflandre B."/>
            <person name="Arguelles-Arias A."/>
            <person name="Calusinska M."/>
            <person name="Copieters W."/>
            <person name="Karim L."/>
            <person name="Hanikenne M."/>
            <person name="Baurain D."/>
            <person name="van Wezel G."/>
            <person name="Smargiasso N."/>
            <person name="de Pauw E."/>
            <person name="Delfosse P."/>
            <person name="Rigali S."/>
        </authorList>
    </citation>
    <scope>NUCLEOTIDE SEQUENCE [LARGE SCALE GENOMIC DNA]</scope>
    <source>
        <strain evidence="2 3">MM109</strain>
    </source>
</reference>
<dbReference type="AlphaFoldDB" id="A0A2R4TDC0"/>